<comment type="caution">
    <text evidence="7">The sequence shown here is derived from an EMBL/GenBank/DDBJ whole genome shotgun (WGS) entry which is preliminary data.</text>
</comment>
<dbReference type="CDD" id="cd07035">
    <property type="entry name" value="TPP_PYR_POX_like"/>
    <property type="match status" value="1"/>
</dbReference>
<dbReference type="Gene3D" id="3.40.50.970">
    <property type="match status" value="2"/>
</dbReference>
<feature type="domain" description="Thiamine pyrophosphate enzyme TPP-binding" evidence="5">
    <location>
        <begin position="427"/>
        <end position="608"/>
    </location>
</feature>
<sequence>MSTFPDTSGSGSPYVVADAFLEALAEAGVDYLFTVLGSDHPSIIEAYVRRQNVLKREFPRMILFQHEFAAISAADGFARITHRPACVVCHVDVGTAALGQGLHNASSGRAPILIFAGIAPFTLHGETPGSRSEHVQWYQDVPNQAAIVSPYSRYSAEIKSAKHVQTVVHRAVLMATTGSPGPVYLTATREVLAEPVESLCSRQTPLPSCTLGALPEDAVELVGGALLQAEEPLIITGYLGRNHQAVKNLVQLADLLKYIRVFDSELREVSFPADHPACVTRSTGAAKAIQNADVILVLDADVPWIPFRVRPSPSAKIIHIDLDPRKERMNLFDIGAHATYHADSASALRQLHRYISQPEKLALSKKTSDTRLLELWDSHGQGQRAIDARAAKLLETPEQPCSIDFLCSKIRSTVPEPTIFVTDSVTNQVTMAEQLRLTYQGRHLTKGGSGLGWAGGAAIGVKLATELYDVDDRPTLRRKYNCEAGTSPFVCVITGDGSFVFSAPTAVYWASYRYKCPFLTVILNNGGWRATRQCITDVHPQGLATGVSNAELGISLEQDGPDYGQVAKAAANGNLWTKKVERVADLEEVLKEAISVVENKKISAVVDVVIR</sequence>
<dbReference type="SUPFAM" id="SSF52467">
    <property type="entry name" value="DHS-like NAD/FAD-binding domain"/>
    <property type="match status" value="1"/>
</dbReference>
<proteinExistence type="inferred from homology"/>
<dbReference type="Pfam" id="PF00205">
    <property type="entry name" value="TPP_enzyme_M"/>
    <property type="match status" value="1"/>
</dbReference>
<dbReference type="InterPro" id="IPR045229">
    <property type="entry name" value="TPP_enz"/>
</dbReference>
<dbReference type="Gene3D" id="3.40.50.1220">
    <property type="entry name" value="TPP-binding domain"/>
    <property type="match status" value="1"/>
</dbReference>
<evidence type="ECO:0000256" key="3">
    <source>
        <dbReference type="RuleBase" id="RU362132"/>
    </source>
</evidence>
<dbReference type="InterPro" id="IPR011766">
    <property type="entry name" value="TPP_enzyme_TPP-bd"/>
</dbReference>
<feature type="domain" description="Thiamine pyrophosphate enzyme N-terminal TPP-binding" evidence="6">
    <location>
        <begin position="16"/>
        <end position="132"/>
    </location>
</feature>
<evidence type="ECO:0000313" key="7">
    <source>
        <dbReference type="EMBL" id="KAL1886533.1"/>
    </source>
</evidence>
<dbReference type="SUPFAM" id="SSF52518">
    <property type="entry name" value="Thiamin diphosphate-binding fold (THDP-binding)"/>
    <property type="match status" value="2"/>
</dbReference>
<accession>A0ABR3YEF7</accession>
<dbReference type="InterPro" id="IPR029035">
    <property type="entry name" value="DHS-like_NAD/FAD-binding_dom"/>
</dbReference>
<dbReference type="Pfam" id="PF02776">
    <property type="entry name" value="TPP_enzyme_N"/>
    <property type="match status" value="1"/>
</dbReference>
<feature type="domain" description="Thiamine pyrophosphate enzyme central" evidence="4">
    <location>
        <begin position="225"/>
        <end position="331"/>
    </location>
</feature>
<dbReference type="Pfam" id="PF02775">
    <property type="entry name" value="TPP_enzyme_C"/>
    <property type="match status" value="1"/>
</dbReference>
<evidence type="ECO:0008006" key="9">
    <source>
        <dbReference type="Google" id="ProtNLM"/>
    </source>
</evidence>
<dbReference type="Proteomes" id="UP001583193">
    <property type="component" value="Unassembled WGS sequence"/>
</dbReference>
<dbReference type="PANTHER" id="PTHR18968:SF164">
    <property type="entry name" value="PYRUVATE DECARBOXYLASE"/>
    <property type="match status" value="1"/>
</dbReference>
<protein>
    <recommendedName>
        <fullName evidence="9">Pyruvate decarboxylase</fullName>
    </recommendedName>
</protein>
<name>A0ABR3YEF7_9EURO</name>
<evidence type="ECO:0000259" key="4">
    <source>
        <dbReference type="Pfam" id="PF00205"/>
    </source>
</evidence>
<evidence type="ECO:0000256" key="2">
    <source>
        <dbReference type="ARBA" id="ARBA00023052"/>
    </source>
</evidence>
<gene>
    <name evidence="7" type="ORF">Plec18167_000465</name>
</gene>
<dbReference type="InterPro" id="IPR012001">
    <property type="entry name" value="Thiamin_PyroP_enz_TPP-bd_dom"/>
</dbReference>
<dbReference type="PANTHER" id="PTHR18968">
    <property type="entry name" value="THIAMINE PYROPHOSPHATE ENZYMES"/>
    <property type="match status" value="1"/>
</dbReference>
<keyword evidence="8" id="KW-1185">Reference proteome</keyword>
<evidence type="ECO:0000313" key="8">
    <source>
        <dbReference type="Proteomes" id="UP001583193"/>
    </source>
</evidence>
<organism evidence="7 8">
    <name type="scientific">Paecilomyces lecythidis</name>
    <dbReference type="NCBI Taxonomy" id="3004212"/>
    <lineage>
        <taxon>Eukaryota</taxon>
        <taxon>Fungi</taxon>
        <taxon>Dikarya</taxon>
        <taxon>Ascomycota</taxon>
        <taxon>Pezizomycotina</taxon>
        <taxon>Eurotiomycetes</taxon>
        <taxon>Eurotiomycetidae</taxon>
        <taxon>Eurotiales</taxon>
        <taxon>Thermoascaceae</taxon>
        <taxon>Paecilomyces</taxon>
    </lineage>
</organism>
<reference evidence="7 8" key="1">
    <citation type="journal article" date="2024" name="IMA Fungus">
        <title>IMA Genome - F19 : A genome assembly and annotation guide to empower mycologists, including annotated draft genome sequences of Ceratocystis pirilliformis, Diaporthe australafricana, Fusarium ophioides, Paecilomyces lecythidis, and Sporothrix stenoceras.</title>
        <authorList>
            <person name="Aylward J."/>
            <person name="Wilson A.M."/>
            <person name="Visagie C.M."/>
            <person name="Spraker J."/>
            <person name="Barnes I."/>
            <person name="Buitendag C."/>
            <person name="Ceriani C."/>
            <person name="Del Mar Angel L."/>
            <person name="du Plessis D."/>
            <person name="Fuchs T."/>
            <person name="Gasser K."/>
            <person name="Kramer D."/>
            <person name="Li W."/>
            <person name="Munsamy K."/>
            <person name="Piso A."/>
            <person name="Price J.L."/>
            <person name="Sonnekus B."/>
            <person name="Thomas C."/>
            <person name="van der Nest A."/>
            <person name="van Dijk A."/>
            <person name="van Heerden A."/>
            <person name="van Vuuren N."/>
            <person name="Yilmaz N."/>
            <person name="Duong T.A."/>
            <person name="van der Merwe N.A."/>
            <person name="Wingfield M.J."/>
            <person name="Wingfield B.D."/>
        </authorList>
    </citation>
    <scope>NUCLEOTIDE SEQUENCE [LARGE SCALE GENOMIC DNA]</scope>
    <source>
        <strain evidence="7 8">CMW 18167</strain>
    </source>
</reference>
<evidence type="ECO:0000259" key="5">
    <source>
        <dbReference type="Pfam" id="PF02775"/>
    </source>
</evidence>
<keyword evidence="2 3" id="KW-0786">Thiamine pyrophosphate</keyword>
<dbReference type="EMBL" id="JAVDPF010000001">
    <property type="protein sequence ID" value="KAL1886533.1"/>
    <property type="molecule type" value="Genomic_DNA"/>
</dbReference>
<comment type="similarity">
    <text evidence="1 3">Belongs to the TPP enzyme family.</text>
</comment>
<evidence type="ECO:0000256" key="1">
    <source>
        <dbReference type="ARBA" id="ARBA00007812"/>
    </source>
</evidence>
<evidence type="ECO:0000259" key="6">
    <source>
        <dbReference type="Pfam" id="PF02776"/>
    </source>
</evidence>
<dbReference type="InterPro" id="IPR012000">
    <property type="entry name" value="Thiamin_PyroP_enz_cen_dom"/>
</dbReference>
<dbReference type="InterPro" id="IPR029061">
    <property type="entry name" value="THDP-binding"/>
</dbReference>